<dbReference type="InterPro" id="IPR014824">
    <property type="entry name" value="Nfu/NifU_N"/>
</dbReference>
<comment type="caution">
    <text evidence="3">The sequence shown here is derived from an EMBL/GenBank/DDBJ whole genome shotgun (WGS) entry which is preliminary data.</text>
</comment>
<dbReference type="SMART" id="SM00932">
    <property type="entry name" value="Nfu_N"/>
    <property type="match status" value="1"/>
</dbReference>
<keyword evidence="4" id="KW-1185">Reference proteome</keyword>
<dbReference type="Gene3D" id="3.30.1370.70">
    <property type="entry name" value="Scaffold protein Nfu/NifU, N-terminal domain"/>
    <property type="match status" value="1"/>
</dbReference>
<evidence type="ECO:0000313" key="4">
    <source>
        <dbReference type="Proteomes" id="UP001596116"/>
    </source>
</evidence>
<dbReference type="Proteomes" id="UP001596116">
    <property type="component" value="Unassembled WGS sequence"/>
</dbReference>
<comment type="similarity">
    <text evidence="1">Belongs to the NifU family.</text>
</comment>
<accession>A0ABW1KSI1</accession>
<evidence type="ECO:0000256" key="1">
    <source>
        <dbReference type="ARBA" id="ARBA00006420"/>
    </source>
</evidence>
<dbReference type="InterPro" id="IPR036498">
    <property type="entry name" value="Nfu/NifU_N_sf"/>
</dbReference>
<dbReference type="EMBL" id="JBHPON010000001">
    <property type="protein sequence ID" value="MFC6035008.1"/>
    <property type="molecule type" value="Genomic_DNA"/>
</dbReference>
<name>A0ABW1KSI1_9PROT</name>
<dbReference type="Pfam" id="PF01106">
    <property type="entry name" value="NifU"/>
    <property type="match status" value="1"/>
</dbReference>
<dbReference type="SUPFAM" id="SSF117916">
    <property type="entry name" value="Fe-S cluster assembly (FSCA) domain-like"/>
    <property type="match status" value="1"/>
</dbReference>
<evidence type="ECO:0000313" key="3">
    <source>
        <dbReference type="EMBL" id="MFC6035008.1"/>
    </source>
</evidence>
<dbReference type="SUPFAM" id="SSF110836">
    <property type="entry name" value="Hypothetical protein SAV1430"/>
    <property type="match status" value="1"/>
</dbReference>
<reference evidence="3 4" key="1">
    <citation type="submission" date="2024-09" db="EMBL/GenBank/DDBJ databases">
        <authorList>
            <person name="Zhang Z.-H."/>
        </authorList>
    </citation>
    <scope>NUCLEOTIDE SEQUENCE [LARGE SCALE GENOMIC DNA]</scope>
    <source>
        <strain evidence="3 4">HHTR114</strain>
    </source>
</reference>
<dbReference type="Gene3D" id="3.30.300.130">
    <property type="entry name" value="Fe-S cluster assembly (FSCA)"/>
    <property type="match status" value="1"/>
</dbReference>
<dbReference type="RefSeq" id="WP_379881504.1">
    <property type="nucleotide sequence ID" value="NZ_JBHPON010000001.1"/>
</dbReference>
<dbReference type="InterPro" id="IPR001075">
    <property type="entry name" value="NIF_FeS_clus_asmbl_NifU_C"/>
</dbReference>
<organism evidence="3 4">
    <name type="scientific">Hyphococcus aureus</name>
    <dbReference type="NCBI Taxonomy" id="2666033"/>
    <lineage>
        <taxon>Bacteria</taxon>
        <taxon>Pseudomonadati</taxon>
        <taxon>Pseudomonadota</taxon>
        <taxon>Alphaproteobacteria</taxon>
        <taxon>Parvularculales</taxon>
        <taxon>Parvularculaceae</taxon>
        <taxon>Hyphococcus</taxon>
    </lineage>
</organism>
<proteinExistence type="inferred from homology"/>
<sequence length="194" mass="20538">MFIQTEDTPNPQSMKFLPGQAVLGHGALGIDFPTLEAAAASPLAAMLFETDGVMGIYLGADFVTVTKAEAVEWMHIKPALLGAIADFFTAGLPVLAEGAGAQSSSLATPLEDYEGEDREIVEQIVELIETRVRPAVAADGGDIVFKHYEPRTGVVFLSMQGACSGCPSSTLTLKNGIENMLKHYVPEVARVEAA</sequence>
<feature type="domain" description="Scaffold protein Nfu/NifU N-terminal" evidence="2">
    <location>
        <begin position="3"/>
        <end position="91"/>
    </location>
</feature>
<evidence type="ECO:0000259" key="2">
    <source>
        <dbReference type="SMART" id="SM00932"/>
    </source>
</evidence>
<dbReference type="InterPro" id="IPR034904">
    <property type="entry name" value="FSCA_dom_sf"/>
</dbReference>
<protein>
    <submittedName>
        <fullName evidence="3">NifU family protein</fullName>
    </submittedName>
</protein>
<dbReference type="InterPro" id="IPR035433">
    <property type="entry name" value="NFU1-like"/>
</dbReference>
<dbReference type="PANTHER" id="PTHR11178">
    <property type="entry name" value="IRON-SULFUR CLUSTER SCAFFOLD PROTEIN NFU-RELATED"/>
    <property type="match status" value="1"/>
</dbReference>
<dbReference type="PIRSF" id="PIRSF036773">
    <property type="entry name" value="HIRIP5"/>
    <property type="match status" value="1"/>
</dbReference>
<dbReference type="PANTHER" id="PTHR11178:SF1">
    <property type="entry name" value="NFU1 IRON-SULFUR CLUSTER SCAFFOLD HOMOLOG, MITOCHONDRIAL"/>
    <property type="match status" value="1"/>
</dbReference>
<dbReference type="Pfam" id="PF08712">
    <property type="entry name" value="Nfu_N"/>
    <property type="match status" value="1"/>
</dbReference>
<gene>
    <name evidence="3" type="ORF">ACFMB1_05600</name>
</gene>